<feature type="region of interest" description="Disordered" evidence="1">
    <location>
        <begin position="38"/>
        <end position="78"/>
    </location>
</feature>
<dbReference type="Proteomes" id="UP000439903">
    <property type="component" value="Unassembled WGS sequence"/>
</dbReference>
<keyword evidence="3" id="KW-1185">Reference proteome</keyword>
<dbReference type="EMBL" id="WTPW01000547">
    <property type="protein sequence ID" value="KAF0501059.1"/>
    <property type="molecule type" value="Genomic_DNA"/>
</dbReference>
<evidence type="ECO:0000256" key="1">
    <source>
        <dbReference type="SAM" id="MobiDB-lite"/>
    </source>
</evidence>
<gene>
    <name evidence="2" type="ORF">F8M41_020172</name>
</gene>
<proteinExistence type="predicted"/>
<evidence type="ECO:0000313" key="3">
    <source>
        <dbReference type="Proteomes" id="UP000439903"/>
    </source>
</evidence>
<accession>A0A8H4AIS0</accession>
<reference evidence="2 3" key="1">
    <citation type="journal article" date="2019" name="Environ. Microbiol.">
        <title>At the nexus of three kingdoms: the genome of the mycorrhizal fungus Gigaspora margarita provides insights into plant, endobacterial and fungal interactions.</title>
        <authorList>
            <person name="Venice F."/>
            <person name="Ghignone S."/>
            <person name="Salvioli di Fossalunga A."/>
            <person name="Amselem J."/>
            <person name="Novero M."/>
            <person name="Xianan X."/>
            <person name="Sedzielewska Toro K."/>
            <person name="Morin E."/>
            <person name="Lipzen A."/>
            <person name="Grigoriev I.V."/>
            <person name="Henrissat B."/>
            <person name="Martin F.M."/>
            <person name="Bonfante P."/>
        </authorList>
    </citation>
    <scope>NUCLEOTIDE SEQUENCE [LARGE SCALE GENOMIC DNA]</scope>
    <source>
        <strain evidence="2 3">BEG34</strain>
    </source>
</reference>
<organism evidence="2 3">
    <name type="scientific">Gigaspora margarita</name>
    <dbReference type="NCBI Taxonomy" id="4874"/>
    <lineage>
        <taxon>Eukaryota</taxon>
        <taxon>Fungi</taxon>
        <taxon>Fungi incertae sedis</taxon>
        <taxon>Mucoromycota</taxon>
        <taxon>Glomeromycotina</taxon>
        <taxon>Glomeromycetes</taxon>
        <taxon>Diversisporales</taxon>
        <taxon>Gigasporaceae</taxon>
        <taxon>Gigaspora</taxon>
    </lineage>
</organism>
<name>A0A8H4AIS0_GIGMA</name>
<dbReference type="OrthoDB" id="2448412at2759"/>
<comment type="caution">
    <text evidence="2">The sequence shown here is derived from an EMBL/GenBank/DDBJ whole genome shotgun (WGS) entry which is preliminary data.</text>
</comment>
<feature type="compositionally biased region" description="Acidic residues" evidence="1">
    <location>
        <begin position="42"/>
        <end position="58"/>
    </location>
</feature>
<evidence type="ECO:0000313" key="2">
    <source>
        <dbReference type="EMBL" id="KAF0501059.1"/>
    </source>
</evidence>
<dbReference type="AlphaFoldDB" id="A0A8H4AIS0"/>
<protein>
    <submittedName>
        <fullName evidence="2">Uncharacterized protein</fullName>
    </submittedName>
</protein>
<sequence length="590" mass="69175">MNYLIDEKPHETNDQLQINFVIAFEQAYIQIINEQLQAEHAETDEEAEEEDSDDEDFEETPKQQEPKQPGPTSLPTNDLFDRLKKEIEVTQKENTINLMDNEIMDQKIKNSKLQNNQIKQLQIIHRTRLTELQGELYEDNVNTIARLDNINDLNRLFDDIKTDKIMTPMQISILLQLINGKILKIRQEIEFNEIKTGIENETDTAKLEGEETFNKFKKDIENEAFIGNLLDGNLFDTLISNDALLSDQQKKDLQELRRQRITTLNLHILRRHQLDKLRAETKDELFDTLSELLDYIEDLEELTNESQILSDIKALNQTLLINGCYIDRLDKKRKTCYYDNLYDNIETSINIETKIKKLQDDWKIKIDTEIDQTFLTPPRSIEKLHQLREFRIVTLQKPDQPKRPAENENEEFLPTRISNNAKPVRNANGNINVQITFIIDEYKCTLNIDDKKKFNRIKTDHVKKLIKDAHAKSKAKKHYWIFFIILGLSGTKCKRLEKDPKYKDPAQYPVLFGPGGQFSFNNPLGFPVEIIDEEENIKQIINQYQLSLKNQSDISINNLKKMQDNLINELDDVEEDDDINNVFDSLNFVF</sequence>